<gene>
    <name evidence="7" type="ORF">PG999_003088</name>
</gene>
<evidence type="ECO:0000256" key="3">
    <source>
        <dbReference type="ARBA" id="ARBA00022989"/>
    </source>
</evidence>
<evidence type="ECO:0008006" key="9">
    <source>
        <dbReference type="Google" id="ProtNLM"/>
    </source>
</evidence>
<organism evidence="7 8">
    <name type="scientific">Apiospora kogelbergensis</name>
    <dbReference type="NCBI Taxonomy" id="1337665"/>
    <lineage>
        <taxon>Eukaryota</taxon>
        <taxon>Fungi</taxon>
        <taxon>Dikarya</taxon>
        <taxon>Ascomycota</taxon>
        <taxon>Pezizomycotina</taxon>
        <taxon>Sordariomycetes</taxon>
        <taxon>Xylariomycetidae</taxon>
        <taxon>Amphisphaeriales</taxon>
        <taxon>Apiosporaceae</taxon>
        <taxon>Apiospora</taxon>
    </lineage>
</organism>
<dbReference type="Proteomes" id="UP001392437">
    <property type="component" value="Unassembled WGS sequence"/>
</dbReference>
<keyword evidence="3 6" id="KW-1133">Transmembrane helix</keyword>
<name>A0AAW0RAC7_9PEZI</name>
<comment type="subcellular location">
    <subcellularLocation>
        <location evidence="1">Membrane</location>
        <topology evidence="1">Multi-pass membrane protein</topology>
    </subcellularLocation>
</comment>
<dbReference type="EMBL" id="JAQQWP010000002">
    <property type="protein sequence ID" value="KAK8130708.1"/>
    <property type="molecule type" value="Genomic_DNA"/>
</dbReference>
<dbReference type="Gene3D" id="1.20.58.340">
    <property type="entry name" value="Magnesium transport protein CorA, transmembrane region"/>
    <property type="match status" value="1"/>
</dbReference>
<evidence type="ECO:0000313" key="7">
    <source>
        <dbReference type="EMBL" id="KAK8130708.1"/>
    </source>
</evidence>
<feature type="transmembrane region" description="Helical" evidence="6">
    <location>
        <begin position="222"/>
        <end position="244"/>
    </location>
</feature>
<reference evidence="7 8" key="1">
    <citation type="submission" date="2023-01" db="EMBL/GenBank/DDBJ databases">
        <title>Analysis of 21 Apiospora genomes using comparative genomics revels a genus with tremendous synthesis potential of carbohydrate active enzymes and secondary metabolites.</title>
        <authorList>
            <person name="Sorensen T."/>
        </authorList>
    </citation>
    <scope>NUCLEOTIDE SEQUENCE [LARGE SCALE GENOMIC DNA]</scope>
    <source>
        <strain evidence="7 8">CBS 117206</strain>
    </source>
</reference>
<feature type="transmembrane region" description="Helical" evidence="6">
    <location>
        <begin position="256"/>
        <end position="274"/>
    </location>
</feature>
<sequence>MSLRPWSSRSGQSPKRTAQSRMSAALPTTLSGLLYHDTAEKAYLNDYGGGTSHFSKSSVADVFEVHDGKGGLLRERLGDDEMRDWLTSDTKARLRVLFIDALPEQPDLLPVTETLFRETVAAFDISPRFIDNLGRQHMPGREIRHRPDGSRRHEMWYTTVLRSDGTSLSYGSANPIAELTRQFGYWQRLCVWADARQQRRGREQGIFITYMILRCPREIKQALANTFWASLASSFLSIPCLFMHLSWTRSFCFRGISLHTALALCTIGCVSFCYRTAESATMSANISDQENKASELQTPNDYAERLRAFLALSRQIYQISTDYDILSASVEHLKLQSKWFTDMYLKEYAGDGNELEGRDTHGAMDDIFGQMPHEVSLLRTYSNLYLERSKIGIDECYALTNQRDSELNIGIAQASNQDNRSLRVIQILSGVFLPASFVSGIFGMGFFSTSDDGAVFVVNSRWWIYLAVAVPLTSVVLAVMVYYKWRDGNGAEQDWSRRISLGAASDADLEAASQRIASGKKRR</sequence>
<evidence type="ECO:0000256" key="6">
    <source>
        <dbReference type="SAM" id="Phobius"/>
    </source>
</evidence>
<dbReference type="InterPro" id="IPR045863">
    <property type="entry name" value="CorA_TM1_TM2"/>
</dbReference>
<evidence type="ECO:0000256" key="1">
    <source>
        <dbReference type="ARBA" id="ARBA00004141"/>
    </source>
</evidence>
<evidence type="ECO:0000256" key="5">
    <source>
        <dbReference type="SAM" id="MobiDB-lite"/>
    </source>
</evidence>
<comment type="caution">
    <text evidence="7">The sequence shown here is derived from an EMBL/GenBank/DDBJ whole genome shotgun (WGS) entry which is preliminary data.</text>
</comment>
<keyword evidence="2 6" id="KW-0812">Transmembrane</keyword>
<keyword evidence="8" id="KW-1185">Reference proteome</keyword>
<feature type="transmembrane region" description="Helical" evidence="6">
    <location>
        <begin position="462"/>
        <end position="483"/>
    </location>
</feature>
<dbReference type="GO" id="GO:0016020">
    <property type="term" value="C:membrane"/>
    <property type="evidence" value="ECO:0007669"/>
    <property type="project" value="UniProtKB-SubCell"/>
</dbReference>
<evidence type="ECO:0000256" key="4">
    <source>
        <dbReference type="ARBA" id="ARBA00023136"/>
    </source>
</evidence>
<protein>
    <recommendedName>
        <fullName evidence="9">CorA-like Mg2+ transporter protein</fullName>
    </recommendedName>
</protein>
<feature type="region of interest" description="Disordered" evidence="5">
    <location>
        <begin position="1"/>
        <end position="23"/>
    </location>
</feature>
<accession>A0AAW0RAC7</accession>
<dbReference type="SUPFAM" id="SSF144083">
    <property type="entry name" value="Magnesium transport protein CorA, transmembrane region"/>
    <property type="match status" value="1"/>
</dbReference>
<proteinExistence type="predicted"/>
<evidence type="ECO:0000256" key="2">
    <source>
        <dbReference type="ARBA" id="ARBA00022692"/>
    </source>
</evidence>
<evidence type="ECO:0000313" key="8">
    <source>
        <dbReference type="Proteomes" id="UP001392437"/>
    </source>
</evidence>
<feature type="transmembrane region" description="Helical" evidence="6">
    <location>
        <begin position="427"/>
        <end position="447"/>
    </location>
</feature>
<keyword evidence="4 6" id="KW-0472">Membrane</keyword>
<dbReference type="AlphaFoldDB" id="A0AAW0RAC7"/>